<evidence type="ECO:0000256" key="2">
    <source>
        <dbReference type="SAM" id="Phobius"/>
    </source>
</evidence>
<feature type="transmembrane region" description="Helical" evidence="2">
    <location>
        <begin position="77"/>
        <end position="96"/>
    </location>
</feature>
<feature type="non-terminal residue" evidence="4">
    <location>
        <position position="1"/>
    </location>
</feature>
<feature type="transmembrane region" description="Helical" evidence="2">
    <location>
        <begin position="108"/>
        <end position="129"/>
    </location>
</feature>
<sequence length="315" mass="35858">ASSNPQSVSIFANPWTLSNINIQPTTQGSRLIYNTLVIILILIQEFFYLGTINGLYAQFKIYTKFSPHRIIVFRNSLSLAYTFIGSLCVTGTIWAFRAGWNVNGNQFALSWAILWLFAHANFLALDVFTVWLPPQFVPMALITWVIFNVASILLPFELSAGFYKWAYAMPAHEVYQTLLDIWSGGCNPQLYYALPILFVWEILGLVFSGLGVHRRCHYAVLGAEAQERAEAERVDAAMEFERKRDAEHEKRRREEAVVEVEPSEAAAAEEEEQREDLEQIISREGQLERAKTKPSRACGFGPSFDLAYRQDSNQE</sequence>
<dbReference type="InterPro" id="IPR053001">
    <property type="entry name" value="MNNG_permease-like"/>
</dbReference>
<comment type="caution">
    <text evidence="4">The sequence shown here is derived from an EMBL/GenBank/DDBJ whole genome shotgun (WGS) entry which is preliminary data.</text>
</comment>
<dbReference type="Pfam" id="PF12051">
    <property type="entry name" value="DUF3533"/>
    <property type="match status" value="1"/>
</dbReference>
<feature type="transmembrane region" description="Helical" evidence="2">
    <location>
        <begin position="31"/>
        <end position="56"/>
    </location>
</feature>
<reference evidence="4 5" key="1">
    <citation type="submission" date="2018-05" db="EMBL/GenBank/DDBJ databases">
        <title>Genome sequencing and assembly of the regulated plant pathogen Lachnellula willkommii and related sister species for the development of diagnostic species identification markers.</title>
        <authorList>
            <person name="Giroux E."/>
            <person name="Bilodeau G."/>
        </authorList>
    </citation>
    <scope>NUCLEOTIDE SEQUENCE [LARGE SCALE GENOMIC DNA]</scope>
    <source>
        <strain evidence="4 5">CBS 268.59</strain>
    </source>
</reference>
<evidence type="ECO:0000313" key="4">
    <source>
        <dbReference type="EMBL" id="TVY60858.1"/>
    </source>
</evidence>
<feature type="domain" description="DUF3533" evidence="3">
    <location>
        <begin position="6"/>
        <end position="204"/>
    </location>
</feature>
<feature type="region of interest" description="Disordered" evidence="1">
    <location>
        <begin position="244"/>
        <end position="315"/>
    </location>
</feature>
<dbReference type="GO" id="GO:0016020">
    <property type="term" value="C:membrane"/>
    <property type="evidence" value="ECO:0007669"/>
    <property type="project" value="TreeGrafter"/>
</dbReference>
<dbReference type="PANTHER" id="PTHR34814:SF2">
    <property type="entry name" value="DUF3533 DOMAIN-CONTAINING PROTEIN"/>
    <property type="match status" value="1"/>
</dbReference>
<dbReference type="InterPro" id="IPR022703">
    <property type="entry name" value="DUF3533"/>
</dbReference>
<dbReference type="OrthoDB" id="2140105at2759"/>
<organism evidence="4 5">
    <name type="scientific">Lachnellula suecica</name>
    <dbReference type="NCBI Taxonomy" id="602035"/>
    <lineage>
        <taxon>Eukaryota</taxon>
        <taxon>Fungi</taxon>
        <taxon>Dikarya</taxon>
        <taxon>Ascomycota</taxon>
        <taxon>Pezizomycotina</taxon>
        <taxon>Leotiomycetes</taxon>
        <taxon>Helotiales</taxon>
        <taxon>Lachnaceae</taxon>
        <taxon>Lachnellula</taxon>
    </lineage>
</organism>
<accession>A0A8T9BYY0</accession>
<keyword evidence="2" id="KW-0812">Transmembrane</keyword>
<feature type="compositionally biased region" description="Basic and acidic residues" evidence="1">
    <location>
        <begin position="244"/>
        <end position="256"/>
    </location>
</feature>
<gene>
    <name evidence="4" type="ORF">LSUE1_G009018</name>
</gene>
<name>A0A8T9BYY0_9HELO</name>
<dbReference type="AlphaFoldDB" id="A0A8T9BYY0"/>
<feature type="compositionally biased region" description="Acidic residues" evidence="1">
    <location>
        <begin position="257"/>
        <end position="275"/>
    </location>
</feature>
<keyword evidence="2" id="KW-1133">Transmembrane helix</keyword>
<dbReference type="PANTHER" id="PTHR34814">
    <property type="entry name" value="NITROSOGUANIDINE RESISTANCE PROTEIN SNG1"/>
    <property type="match status" value="1"/>
</dbReference>
<evidence type="ECO:0000313" key="5">
    <source>
        <dbReference type="Proteomes" id="UP000469558"/>
    </source>
</evidence>
<keyword evidence="5" id="KW-1185">Reference proteome</keyword>
<dbReference type="Proteomes" id="UP000469558">
    <property type="component" value="Unassembled WGS sequence"/>
</dbReference>
<evidence type="ECO:0000256" key="1">
    <source>
        <dbReference type="SAM" id="MobiDB-lite"/>
    </source>
</evidence>
<evidence type="ECO:0000259" key="3">
    <source>
        <dbReference type="Pfam" id="PF12051"/>
    </source>
</evidence>
<proteinExistence type="predicted"/>
<keyword evidence="2" id="KW-0472">Membrane</keyword>
<feature type="transmembrane region" description="Helical" evidence="2">
    <location>
        <begin position="190"/>
        <end position="212"/>
    </location>
</feature>
<feature type="transmembrane region" description="Helical" evidence="2">
    <location>
        <begin position="136"/>
        <end position="156"/>
    </location>
</feature>
<protein>
    <recommendedName>
        <fullName evidence="3">DUF3533 domain-containing protein</fullName>
    </recommendedName>
</protein>
<dbReference type="EMBL" id="QGMK01002070">
    <property type="protein sequence ID" value="TVY60858.1"/>
    <property type="molecule type" value="Genomic_DNA"/>
</dbReference>